<dbReference type="EMBL" id="ML179789">
    <property type="protein sequence ID" value="THU81644.1"/>
    <property type="molecule type" value="Genomic_DNA"/>
</dbReference>
<evidence type="ECO:0000256" key="1">
    <source>
        <dbReference type="SAM" id="MobiDB-lite"/>
    </source>
</evidence>
<reference evidence="2 3" key="1">
    <citation type="journal article" date="2019" name="Nat. Ecol. Evol.">
        <title>Megaphylogeny resolves global patterns of mushroom evolution.</title>
        <authorList>
            <person name="Varga T."/>
            <person name="Krizsan K."/>
            <person name="Foldi C."/>
            <person name="Dima B."/>
            <person name="Sanchez-Garcia M."/>
            <person name="Sanchez-Ramirez S."/>
            <person name="Szollosi G.J."/>
            <person name="Szarkandi J.G."/>
            <person name="Papp V."/>
            <person name="Albert L."/>
            <person name="Andreopoulos W."/>
            <person name="Angelini C."/>
            <person name="Antonin V."/>
            <person name="Barry K.W."/>
            <person name="Bougher N.L."/>
            <person name="Buchanan P."/>
            <person name="Buyck B."/>
            <person name="Bense V."/>
            <person name="Catcheside P."/>
            <person name="Chovatia M."/>
            <person name="Cooper J."/>
            <person name="Damon W."/>
            <person name="Desjardin D."/>
            <person name="Finy P."/>
            <person name="Geml J."/>
            <person name="Haridas S."/>
            <person name="Hughes K."/>
            <person name="Justo A."/>
            <person name="Karasinski D."/>
            <person name="Kautmanova I."/>
            <person name="Kiss B."/>
            <person name="Kocsube S."/>
            <person name="Kotiranta H."/>
            <person name="LaButti K.M."/>
            <person name="Lechner B.E."/>
            <person name="Liimatainen K."/>
            <person name="Lipzen A."/>
            <person name="Lukacs Z."/>
            <person name="Mihaltcheva S."/>
            <person name="Morgado L.N."/>
            <person name="Niskanen T."/>
            <person name="Noordeloos M.E."/>
            <person name="Ohm R.A."/>
            <person name="Ortiz-Santana B."/>
            <person name="Ovrebo C."/>
            <person name="Racz N."/>
            <person name="Riley R."/>
            <person name="Savchenko A."/>
            <person name="Shiryaev A."/>
            <person name="Soop K."/>
            <person name="Spirin V."/>
            <person name="Szebenyi C."/>
            <person name="Tomsovsky M."/>
            <person name="Tulloss R.E."/>
            <person name="Uehling J."/>
            <person name="Grigoriev I.V."/>
            <person name="Vagvolgyi C."/>
            <person name="Papp T."/>
            <person name="Martin F.M."/>
            <person name="Miettinen O."/>
            <person name="Hibbett D.S."/>
            <person name="Nagy L.G."/>
        </authorList>
    </citation>
    <scope>NUCLEOTIDE SEQUENCE [LARGE SCALE GENOMIC DNA]</scope>
    <source>
        <strain evidence="2 3">CBS 962.96</strain>
    </source>
</reference>
<dbReference type="Proteomes" id="UP000297245">
    <property type="component" value="Unassembled WGS sequence"/>
</dbReference>
<proteinExistence type="predicted"/>
<feature type="region of interest" description="Disordered" evidence="1">
    <location>
        <begin position="1"/>
        <end position="58"/>
    </location>
</feature>
<feature type="compositionally biased region" description="Polar residues" evidence="1">
    <location>
        <begin position="47"/>
        <end position="58"/>
    </location>
</feature>
<evidence type="ECO:0000313" key="3">
    <source>
        <dbReference type="Proteomes" id="UP000297245"/>
    </source>
</evidence>
<feature type="compositionally biased region" description="Polar residues" evidence="1">
    <location>
        <begin position="18"/>
        <end position="30"/>
    </location>
</feature>
<sequence length="132" mass="15114">MPSTPSRPPVDRGIINDNDLNVGTSDAPSENENHEEPDQQDPDRVSHASSSTQSRVRQYHQQLRYSYVLQTLREDDLLNYSPTQIPNQRIYETADGMHIYHADNPEIIQPIRPIEDEELHQENGHGVMTSNI</sequence>
<accession>A0A4S8KZX5</accession>
<keyword evidence="3" id="KW-1185">Reference proteome</keyword>
<feature type="compositionally biased region" description="Basic and acidic residues" evidence="1">
    <location>
        <begin position="31"/>
        <end position="46"/>
    </location>
</feature>
<organism evidence="2 3">
    <name type="scientific">Dendrothele bispora (strain CBS 962.96)</name>
    <dbReference type="NCBI Taxonomy" id="1314807"/>
    <lineage>
        <taxon>Eukaryota</taxon>
        <taxon>Fungi</taxon>
        <taxon>Dikarya</taxon>
        <taxon>Basidiomycota</taxon>
        <taxon>Agaricomycotina</taxon>
        <taxon>Agaricomycetes</taxon>
        <taxon>Agaricomycetidae</taxon>
        <taxon>Agaricales</taxon>
        <taxon>Agaricales incertae sedis</taxon>
        <taxon>Dendrothele</taxon>
    </lineage>
</organism>
<evidence type="ECO:0000313" key="2">
    <source>
        <dbReference type="EMBL" id="THU81644.1"/>
    </source>
</evidence>
<protein>
    <submittedName>
        <fullName evidence="2">Uncharacterized protein</fullName>
    </submittedName>
</protein>
<name>A0A4S8KZX5_DENBC</name>
<gene>
    <name evidence="2" type="ORF">K435DRAFT_873088</name>
</gene>
<dbReference type="AlphaFoldDB" id="A0A4S8KZX5"/>